<feature type="non-terminal residue" evidence="2">
    <location>
        <position position="1"/>
    </location>
</feature>
<sequence length="435" mass="49826">NNRLETEEFVTSSPRVERRKCKSFMKTIPLVTETDLLSMNGNQKLNKNRLLKSSDRFDSTTKQTDNCSRFMRSDRFATLFKEQAIETIKQPSASYTKLQELPINTSGVQLNRDIGSTILKNRINFKRSNYGKSNLIKQKRKTSERYVNSEPIEKCVHSEPVEKYTNSEPVSFLSKTFFESCENPRPSRREKSIFKTMKPHLMDPESVYVNLSDDSNSSNTELVRKHLPEQSINLRDYMIEDNYQPDCISQNITQLSKANLFSGTSTVTENKFETKILENSKILKECCKLNKELYKKENFSYIDEPINPVGKNMKSNNYNTETVFDELFLNMNTEDIRSSVTGSVSDDDLGPNLLSNENIKSSHSEKSFEIDTENVPMDYGGRMNNFVWSDSNSISSSYSNAGFDVEMPSYSPKKTIGSTSSSYDNCVTEDPWLSP</sequence>
<accession>A0A1B6DFP8</accession>
<reference evidence="2" key="1">
    <citation type="submission" date="2015-12" db="EMBL/GenBank/DDBJ databases">
        <title>De novo transcriptome assembly of four potential Pierce s Disease insect vectors from Arizona vineyards.</title>
        <authorList>
            <person name="Tassone E.E."/>
        </authorList>
    </citation>
    <scope>NUCLEOTIDE SEQUENCE</scope>
</reference>
<gene>
    <name evidence="2" type="ORF">g.5728</name>
</gene>
<dbReference type="AlphaFoldDB" id="A0A1B6DFP8"/>
<feature type="region of interest" description="Disordered" evidence="1">
    <location>
        <begin position="414"/>
        <end position="435"/>
    </location>
</feature>
<feature type="region of interest" description="Disordered" evidence="1">
    <location>
        <begin position="342"/>
        <end position="367"/>
    </location>
</feature>
<evidence type="ECO:0000256" key="1">
    <source>
        <dbReference type="SAM" id="MobiDB-lite"/>
    </source>
</evidence>
<feature type="compositionally biased region" description="Polar residues" evidence="1">
    <location>
        <begin position="416"/>
        <end position="425"/>
    </location>
</feature>
<proteinExistence type="predicted"/>
<evidence type="ECO:0000313" key="2">
    <source>
        <dbReference type="EMBL" id="JAS24466.1"/>
    </source>
</evidence>
<dbReference type="EMBL" id="GEDC01012832">
    <property type="protein sequence ID" value="JAS24466.1"/>
    <property type="molecule type" value="Transcribed_RNA"/>
</dbReference>
<protein>
    <submittedName>
        <fullName evidence="2">Uncharacterized protein</fullName>
    </submittedName>
</protein>
<organism evidence="2">
    <name type="scientific">Clastoptera arizonana</name>
    <name type="common">Arizona spittle bug</name>
    <dbReference type="NCBI Taxonomy" id="38151"/>
    <lineage>
        <taxon>Eukaryota</taxon>
        <taxon>Metazoa</taxon>
        <taxon>Ecdysozoa</taxon>
        <taxon>Arthropoda</taxon>
        <taxon>Hexapoda</taxon>
        <taxon>Insecta</taxon>
        <taxon>Pterygota</taxon>
        <taxon>Neoptera</taxon>
        <taxon>Paraneoptera</taxon>
        <taxon>Hemiptera</taxon>
        <taxon>Auchenorrhyncha</taxon>
        <taxon>Cercopoidea</taxon>
        <taxon>Clastopteridae</taxon>
        <taxon>Clastoptera</taxon>
    </lineage>
</organism>
<name>A0A1B6DFP8_9HEMI</name>